<evidence type="ECO:0000313" key="3">
    <source>
        <dbReference type="EMBL" id="KAJ1722226.1"/>
    </source>
</evidence>
<accession>A0A9W7XZH3</accession>
<feature type="region of interest" description="Disordered" evidence="1">
    <location>
        <begin position="27"/>
        <end position="148"/>
    </location>
</feature>
<comment type="caution">
    <text evidence="3">The sequence shown here is derived from an EMBL/GenBank/DDBJ whole genome shotgun (WGS) entry which is preliminary data.</text>
</comment>
<keyword evidence="4" id="KW-1185">Reference proteome</keyword>
<dbReference type="Proteomes" id="UP001149813">
    <property type="component" value="Unassembled WGS sequence"/>
</dbReference>
<evidence type="ECO:0000256" key="1">
    <source>
        <dbReference type="SAM" id="MobiDB-lite"/>
    </source>
</evidence>
<keyword evidence="2" id="KW-0732">Signal</keyword>
<dbReference type="OrthoDB" id="2349272at2759"/>
<feature type="compositionally biased region" description="Polar residues" evidence="1">
    <location>
        <begin position="76"/>
        <end position="92"/>
    </location>
</feature>
<evidence type="ECO:0000313" key="4">
    <source>
        <dbReference type="Proteomes" id="UP001149813"/>
    </source>
</evidence>
<protein>
    <submittedName>
        <fullName evidence="3">Uncharacterized protein</fullName>
    </submittedName>
</protein>
<name>A0A9W7XZH3_9FUNG</name>
<feature type="chain" id="PRO_5040799700" evidence="2">
    <location>
        <begin position="24"/>
        <end position="309"/>
    </location>
</feature>
<feature type="compositionally biased region" description="Low complexity" evidence="1">
    <location>
        <begin position="100"/>
        <end position="117"/>
    </location>
</feature>
<proteinExistence type="predicted"/>
<feature type="signal peptide" evidence="2">
    <location>
        <begin position="1"/>
        <end position="23"/>
    </location>
</feature>
<feature type="compositionally biased region" description="Low complexity" evidence="1">
    <location>
        <begin position="132"/>
        <end position="144"/>
    </location>
</feature>
<dbReference type="EMBL" id="JANBOJ010000123">
    <property type="protein sequence ID" value="KAJ1722226.1"/>
    <property type="molecule type" value="Genomic_DNA"/>
</dbReference>
<gene>
    <name evidence="3" type="ORF">LPJ53_003325</name>
</gene>
<evidence type="ECO:0000256" key="2">
    <source>
        <dbReference type="SAM" id="SignalP"/>
    </source>
</evidence>
<organism evidence="3 4">
    <name type="scientific">Coemansia erecta</name>
    <dbReference type="NCBI Taxonomy" id="147472"/>
    <lineage>
        <taxon>Eukaryota</taxon>
        <taxon>Fungi</taxon>
        <taxon>Fungi incertae sedis</taxon>
        <taxon>Zoopagomycota</taxon>
        <taxon>Kickxellomycotina</taxon>
        <taxon>Kickxellomycetes</taxon>
        <taxon>Kickxellales</taxon>
        <taxon>Kickxellaceae</taxon>
        <taxon>Coemansia</taxon>
    </lineage>
</organism>
<dbReference type="AlphaFoldDB" id="A0A9W7XZH3"/>
<sequence length="309" mass="32983">MKFKTAVLGIAVSAIIFASLSEGACRKRNRNTTDVSASASTTEAASSSSDSSSSESISQTASTEEEETDKSSKLSNKVTTNKNKGGDNNDTSDSSEEPAGSSDGETSSSSNNSSGLSITADQLNGANPKAASDSYCSSSDDQCSTNADAVDPINNAIAKYGMTRRGEIVAVVANMLFESGAWSENINSGNSEGGQGTRCMMMWNYVSQYAQELHPDEYEQLMGSSSGDADSASASVRTKVMDLVLDPDDTFGSGFWYLVTVATTYHNSDSKLRDGNVDDFKDYVENGIETEYTDEREQWWTAANKYLLV</sequence>
<reference evidence="3" key="1">
    <citation type="submission" date="2022-07" db="EMBL/GenBank/DDBJ databases">
        <title>Phylogenomic reconstructions and comparative analyses of Kickxellomycotina fungi.</title>
        <authorList>
            <person name="Reynolds N.K."/>
            <person name="Stajich J.E."/>
            <person name="Barry K."/>
            <person name="Grigoriev I.V."/>
            <person name="Crous P."/>
            <person name="Smith M.E."/>
        </authorList>
    </citation>
    <scope>NUCLEOTIDE SEQUENCE</scope>
    <source>
        <strain evidence="3">NBRC 32514</strain>
    </source>
</reference>
<feature type="compositionally biased region" description="Low complexity" evidence="1">
    <location>
        <begin position="36"/>
        <end position="62"/>
    </location>
</feature>